<dbReference type="EMBL" id="CP146022">
    <property type="protein sequence ID" value="WWQ63552.1"/>
    <property type="molecule type" value="Genomic_DNA"/>
</dbReference>
<evidence type="ECO:0000313" key="1">
    <source>
        <dbReference type="EMBL" id="WWQ63552.1"/>
    </source>
</evidence>
<sequence length="89" mass="9312">MSRAVKIVYRPLGMATGLAGGLLARAVFNRTWKVLFGEDDAPDAMDEERGWGEVLGAAVVQGAIFAVVKAAVDRGGAVGVRRVTGVWPG</sequence>
<name>A0ACD5A8M4_9ACTN</name>
<gene>
    <name evidence="1" type="ORF">V2W30_09510</name>
</gene>
<protein>
    <submittedName>
        <fullName evidence="1">DUF4235 domain-containing protein</fullName>
    </submittedName>
</protein>
<keyword evidence="2" id="KW-1185">Reference proteome</keyword>
<reference evidence="1" key="1">
    <citation type="journal article" date="2025" name="Int. J. Syst. Evol. Microbiol.">
        <title>Streptomyces citrinus sp. nov., with yellow diffusible pigment.</title>
        <authorList>
            <person name="He Y."/>
            <person name="Yang E."/>
            <person name="Xu J."/>
            <person name="Sun Y."/>
            <person name="Sun L."/>
        </authorList>
    </citation>
    <scope>NUCLEOTIDE SEQUENCE</scope>
    <source>
        <strain evidence="1">Q6</strain>
    </source>
</reference>
<dbReference type="Proteomes" id="UP001432251">
    <property type="component" value="Chromosome"/>
</dbReference>
<proteinExistence type="predicted"/>
<accession>A0ACD5A8M4</accession>
<evidence type="ECO:0000313" key="2">
    <source>
        <dbReference type="Proteomes" id="UP001432251"/>
    </source>
</evidence>
<organism evidence="1 2">
    <name type="scientific">Streptomyces citrinus</name>
    <dbReference type="NCBI Taxonomy" id="3118173"/>
    <lineage>
        <taxon>Bacteria</taxon>
        <taxon>Bacillati</taxon>
        <taxon>Actinomycetota</taxon>
        <taxon>Actinomycetes</taxon>
        <taxon>Kitasatosporales</taxon>
        <taxon>Streptomycetaceae</taxon>
        <taxon>Streptomyces</taxon>
    </lineage>
</organism>